<evidence type="ECO:0000259" key="1">
    <source>
        <dbReference type="Pfam" id="PF01575"/>
    </source>
</evidence>
<gene>
    <name evidence="2" type="ORF">ALFOR1_40053</name>
</gene>
<dbReference type="GO" id="GO:0004312">
    <property type="term" value="F:fatty acid synthase activity"/>
    <property type="evidence" value="ECO:0007669"/>
    <property type="project" value="InterPro"/>
</dbReference>
<name>A0A6T9Y4K3_ALTMA</name>
<evidence type="ECO:0000313" key="3">
    <source>
        <dbReference type="Proteomes" id="UP000509458"/>
    </source>
</evidence>
<dbReference type="AlphaFoldDB" id="A0A6T9Y4K3"/>
<dbReference type="PANTHER" id="PTHR43841:SF3">
    <property type="entry name" value="(3R)-HYDROXYACYL-ACP DEHYDRATASE SUBUNIT HADB"/>
    <property type="match status" value="1"/>
</dbReference>
<evidence type="ECO:0000313" key="2">
    <source>
        <dbReference type="EMBL" id="CAB9494688.1"/>
    </source>
</evidence>
<feature type="domain" description="MaoC-like" evidence="1">
    <location>
        <begin position="178"/>
        <end position="262"/>
    </location>
</feature>
<accession>A0A6T9Y4K3</accession>
<protein>
    <submittedName>
        <fullName evidence="2">MaoC domain-containing protein dehydratase</fullName>
    </submittedName>
</protein>
<reference evidence="2 3" key="1">
    <citation type="submission" date="2020-06" db="EMBL/GenBank/DDBJ databases">
        <authorList>
            <person name="Duchaud E."/>
        </authorList>
    </citation>
    <scope>NUCLEOTIDE SEQUENCE [LARGE SCALE GENOMIC DNA]</scope>
    <source>
        <strain evidence="2">Alteromonas fortis</strain>
    </source>
</reference>
<dbReference type="PRINTS" id="PR01483">
    <property type="entry name" value="FASYNTHASE"/>
</dbReference>
<dbReference type="GO" id="GO:0005835">
    <property type="term" value="C:fatty acid synthase complex"/>
    <property type="evidence" value="ECO:0007669"/>
    <property type="project" value="InterPro"/>
</dbReference>
<dbReference type="InterPro" id="IPR029069">
    <property type="entry name" value="HotDog_dom_sf"/>
</dbReference>
<organism evidence="2 3">
    <name type="scientific">Alteromonas macleodii</name>
    <name type="common">Pseudoalteromonas macleodii</name>
    <dbReference type="NCBI Taxonomy" id="28108"/>
    <lineage>
        <taxon>Bacteria</taxon>
        <taxon>Pseudomonadati</taxon>
        <taxon>Pseudomonadota</taxon>
        <taxon>Gammaproteobacteria</taxon>
        <taxon>Alteromonadales</taxon>
        <taxon>Alteromonadaceae</taxon>
        <taxon>Alteromonas/Salinimonas group</taxon>
        <taxon>Alteromonas</taxon>
    </lineage>
</organism>
<dbReference type="EMBL" id="LR812090">
    <property type="protein sequence ID" value="CAB9494688.1"/>
    <property type="molecule type" value="Genomic_DNA"/>
</dbReference>
<dbReference type="SUPFAM" id="SSF54637">
    <property type="entry name" value="Thioesterase/thiol ester dehydrase-isomerase"/>
    <property type="match status" value="1"/>
</dbReference>
<dbReference type="Pfam" id="PF01575">
    <property type="entry name" value="MaoC_dehydratas"/>
    <property type="match status" value="1"/>
</dbReference>
<dbReference type="RefSeq" id="WP_179984006.1">
    <property type="nucleotide sequence ID" value="NZ_LR812090.1"/>
</dbReference>
<proteinExistence type="predicted"/>
<dbReference type="Gene3D" id="3.10.129.10">
    <property type="entry name" value="Hotdog Thioesterase"/>
    <property type="match status" value="1"/>
</dbReference>
<dbReference type="GO" id="GO:0006633">
    <property type="term" value="P:fatty acid biosynthetic process"/>
    <property type="evidence" value="ECO:0007669"/>
    <property type="project" value="InterPro"/>
</dbReference>
<sequence>MFREYTKALFKRVDARQLMQFKPPTLPQRIYTKTLNVDNVHYASFCQEVDWPANEHAHPLYLQMLSLPLQMQCLLDKQSPFPLLGLIHAANKVFVLEHCDLSEPFECRVRFHDVRPHSRGWEVDVMLEALQSGNLVYRAISSYLVKVKAVHVAPLGPKTDLSDECSLEDRALIADINASANTGRRYAKLSGDYNPIHLSAISAKAFGFKQPIAHGMWTLSCAVSAFVSHQENSQSITVKEVNCRFKKPVFLPNNIHIQQHCKTDTSALLDVTDSDDSLVHLSASVAFNQCGI</sequence>
<dbReference type="InterPro" id="IPR002539">
    <property type="entry name" value="MaoC-like_dom"/>
</dbReference>
<dbReference type="CDD" id="cd03441">
    <property type="entry name" value="R_hydratase_like"/>
    <property type="match status" value="1"/>
</dbReference>
<dbReference type="Proteomes" id="UP000509458">
    <property type="component" value="Chromosome"/>
</dbReference>
<dbReference type="PANTHER" id="PTHR43841">
    <property type="entry name" value="3-HYDROXYACYL-THIOESTER DEHYDRATASE HTDX-RELATED"/>
    <property type="match status" value="1"/>
</dbReference>
<dbReference type="InterPro" id="IPR003965">
    <property type="entry name" value="Fatty_acid_synthase"/>
</dbReference>